<evidence type="ECO:0000313" key="9">
    <source>
        <dbReference type="EMBL" id="UXP32726.1"/>
    </source>
</evidence>
<keyword evidence="3 6" id="KW-0732">Signal</keyword>
<feature type="domain" description="SusD-like N-terminal" evidence="8">
    <location>
        <begin position="31"/>
        <end position="226"/>
    </location>
</feature>
<keyword evidence="5" id="KW-0998">Cell outer membrane</keyword>
<keyword evidence="10" id="KW-1185">Reference proteome</keyword>
<comment type="subcellular location">
    <subcellularLocation>
        <location evidence="1">Cell outer membrane</location>
    </subcellularLocation>
</comment>
<dbReference type="InterPro" id="IPR011990">
    <property type="entry name" value="TPR-like_helical_dom_sf"/>
</dbReference>
<evidence type="ECO:0000259" key="7">
    <source>
        <dbReference type="Pfam" id="PF07980"/>
    </source>
</evidence>
<dbReference type="Pfam" id="PF07980">
    <property type="entry name" value="SusD_RagB"/>
    <property type="match status" value="1"/>
</dbReference>
<feature type="domain" description="RagB/SusD" evidence="7">
    <location>
        <begin position="351"/>
        <end position="516"/>
    </location>
</feature>
<protein>
    <submittedName>
        <fullName evidence="9">RagB/SusD family nutrient uptake outer membrane protein</fullName>
    </submittedName>
</protein>
<feature type="signal peptide" evidence="6">
    <location>
        <begin position="1"/>
        <end position="21"/>
    </location>
</feature>
<dbReference type="InterPro" id="IPR012944">
    <property type="entry name" value="SusD_RagB_dom"/>
</dbReference>
<dbReference type="EMBL" id="CP106679">
    <property type="protein sequence ID" value="UXP32726.1"/>
    <property type="molecule type" value="Genomic_DNA"/>
</dbReference>
<name>A0ABY6CQC7_9BACT</name>
<evidence type="ECO:0000256" key="4">
    <source>
        <dbReference type="ARBA" id="ARBA00023136"/>
    </source>
</evidence>
<keyword evidence="4" id="KW-0472">Membrane</keyword>
<dbReference type="InterPro" id="IPR033985">
    <property type="entry name" value="SusD-like_N"/>
</dbReference>
<dbReference type="PROSITE" id="PS51257">
    <property type="entry name" value="PROKAR_LIPOPROTEIN"/>
    <property type="match status" value="1"/>
</dbReference>
<evidence type="ECO:0000256" key="2">
    <source>
        <dbReference type="ARBA" id="ARBA00006275"/>
    </source>
</evidence>
<gene>
    <name evidence="9" type="ORF">N6H18_01955</name>
</gene>
<evidence type="ECO:0000256" key="1">
    <source>
        <dbReference type="ARBA" id="ARBA00004442"/>
    </source>
</evidence>
<dbReference type="SUPFAM" id="SSF48452">
    <property type="entry name" value="TPR-like"/>
    <property type="match status" value="1"/>
</dbReference>
<dbReference type="Gene3D" id="1.25.40.390">
    <property type="match status" value="1"/>
</dbReference>
<evidence type="ECO:0000259" key="8">
    <source>
        <dbReference type="Pfam" id="PF14322"/>
    </source>
</evidence>
<evidence type="ECO:0000313" key="10">
    <source>
        <dbReference type="Proteomes" id="UP001065174"/>
    </source>
</evidence>
<dbReference type="Pfam" id="PF14322">
    <property type="entry name" value="SusD-like_3"/>
    <property type="match status" value="1"/>
</dbReference>
<evidence type="ECO:0000256" key="5">
    <source>
        <dbReference type="ARBA" id="ARBA00023237"/>
    </source>
</evidence>
<evidence type="ECO:0000256" key="6">
    <source>
        <dbReference type="SAM" id="SignalP"/>
    </source>
</evidence>
<proteinExistence type="inferred from homology"/>
<sequence length="516" mass="57620">MKTYHKYILSLLASFMLLSCSDEFLDRPDLVNPDSKNFYQTETDAMQALMACYDGIQAQAYETTWAPVLTVSDVLSDHAFAGGSDANDGFNYQQLNTFNTPAENPQTATLWKKNYVAVFRANLFLENIDGVDASDEFKARTSAEAKFCRAYSYFELLRFFENIPFMTETVKGIDYNMPQADPEVVYNQVALDLYEASQDLPEVIAADETGRLSKWAAKSLLARVFLFYNGVYGKDLVAGDVTLDKVTVLAELEDVIANSGHDLLDDYAMLFRLESEYSIESVFEIGYGDSPGWGDWGYIPGGEGNLAAQLQGPRAGGSGDWNRGWSYAPVSYKVVEAFDPADVRLEATILHESEINTTVDHGFQHTTYFSQKYSSDKEHWGTDGSLELNRKANFRVIRFADVLLMAAELGSPNAQTYLDRVRTRAGVSSIPATAENIYNERSLELALEGLRYFDLLRKGLAYAESELTQVGERGPLYEGEQVNFDVTFNPATRGFLPIPQEALDLSNGNFTQNDGY</sequence>
<evidence type="ECO:0000256" key="3">
    <source>
        <dbReference type="ARBA" id="ARBA00022729"/>
    </source>
</evidence>
<dbReference type="RefSeq" id="WP_262310161.1">
    <property type="nucleotide sequence ID" value="NZ_CP106679.1"/>
</dbReference>
<dbReference type="Proteomes" id="UP001065174">
    <property type="component" value="Chromosome"/>
</dbReference>
<reference evidence="9" key="1">
    <citation type="submission" date="2022-09" db="EMBL/GenBank/DDBJ databases">
        <title>Comparative genomics and taxonomic characterization of three novel marine species of genus Reichenbachiella exhibiting antioxidant and polysaccharide degradation activities.</title>
        <authorList>
            <person name="Muhammad N."/>
            <person name="Lee Y.-J."/>
            <person name="Ko J."/>
            <person name="Kim S.-G."/>
        </authorList>
    </citation>
    <scope>NUCLEOTIDE SEQUENCE</scope>
    <source>
        <strain evidence="9">BKB1-1</strain>
    </source>
</reference>
<feature type="chain" id="PRO_5045268223" evidence="6">
    <location>
        <begin position="22"/>
        <end position="516"/>
    </location>
</feature>
<accession>A0ABY6CQC7</accession>
<organism evidence="9 10">
    <name type="scientific">Reichenbachiella agarivorans</name>
    <dbReference type="NCBI Taxonomy" id="2979464"/>
    <lineage>
        <taxon>Bacteria</taxon>
        <taxon>Pseudomonadati</taxon>
        <taxon>Bacteroidota</taxon>
        <taxon>Cytophagia</taxon>
        <taxon>Cytophagales</taxon>
        <taxon>Reichenbachiellaceae</taxon>
        <taxon>Reichenbachiella</taxon>
    </lineage>
</organism>
<comment type="similarity">
    <text evidence="2">Belongs to the SusD family.</text>
</comment>